<keyword evidence="2" id="KW-1133">Transmembrane helix</keyword>
<feature type="transmembrane region" description="Helical" evidence="2">
    <location>
        <begin position="6"/>
        <end position="23"/>
    </location>
</feature>
<evidence type="ECO:0000313" key="4">
    <source>
        <dbReference type="Proteomes" id="UP000474802"/>
    </source>
</evidence>
<gene>
    <name evidence="3" type="ORF">G5575_07200</name>
</gene>
<reference evidence="3 4" key="1">
    <citation type="submission" date="2020-02" db="EMBL/GenBank/DDBJ databases">
        <authorList>
            <person name="Khan S.A."/>
            <person name="Jeon C.O."/>
            <person name="Chun B.H."/>
        </authorList>
    </citation>
    <scope>NUCLEOTIDE SEQUENCE [LARGE SCALE GENOMIC DNA]</scope>
    <source>
        <strain evidence="3 4">H239</strain>
    </source>
</reference>
<keyword evidence="2" id="KW-0472">Membrane</keyword>
<evidence type="ECO:0000313" key="3">
    <source>
        <dbReference type="EMBL" id="NGP17475.1"/>
    </source>
</evidence>
<keyword evidence="2" id="KW-0812">Transmembrane</keyword>
<comment type="caution">
    <text evidence="3">The sequence shown here is derived from an EMBL/GenBank/DDBJ whole genome shotgun (WGS) entry which is preliminary data.</text>
</comment>
<protein>
    <submittedName>
        <fullName evidence="3">Uncharacterized protein</fullName>
    </submittedName>
</protein>
<evidence type="ECO:0000256" key="2">
    <source>
        <dbReference type="SAM" id="Phobius"/>
    </source>
</evidence>
<keyword evidence="4" id="KW-1185">Reference proteome</keyword>
<accession>A0A6M1SQJ3</accession>
<evidence type="ECO:0000256" key="1">
    <source>
        <dbReference type="SAM" id="MobiDB-lite"/>
    </source>
</evidence>
<organism evidence="3 4">
    <name type="scientific">Devosia aurantiaca</name>
    <dbReference type="NCBI Taxonomy" id="2714858"/>
    <lineage>
        <taxon>Bacteria</taxon>
        <taxon>Pseudomonadati</taxon>
        <taxon>Pseudomonadota</taxon>
        <taxon>Alphaproteobacteria</taxon>
        <taxon>Hyphomicrobiales</taxon>
        <taxon>Devosiaceae</taxon>
        <taxon>Devosia</taxon>
    </lineage>
</organism>
<reference evidence="3 4" key="2">
    <citation type="submission" date="2020-03" db="EMBL/GenBank/DDBJ databases">
        <title>Devosia chinhatensis sp. nov., isolated from a hexachlorocyclohexane (HCH) dump site in India.</title>
        <authorList>
            <person name="Kumar M."/>
            <person name="Lal R."/>
        </authorList>
    </citation>
    <scope>NUCLEOTIDE SEQUENCE [LARGE SCALE GENOMIC DNA]</scope>
    <source>
        <strain evidence="3 4">H239</strain>
    </source>
</reference>
<dbReference type="AlphaFoldDB" id="A0A6M1SQJ3"/>
<name>A0A6M1SQJ3_9HYPH</name>
<feature type="region of interest" description="Disordered" evidence="1">
    <location>
        <begin position="54"/>
        <end position="73"/>
    </location>
</feature>
<dbReference type="RefSeq" id="WP_164533652.1">
    <property type="nucleotide sequence ID" value="NZ_JAALFG010000001.1"/>
</dbReference>
<dbReference type="EMBL" id="JAALFG010000001">
    <property type="protein sequence ID" value="NGP17475.1"/>
    <property type="molecule type" value="Genomic_DNA"/>
</dbReference>
<sequence length="73" mass="8788">MLLRILLFTFIAVVIYLGVRRIWMDWSGKFNADAAEAKRLRRERDLAERQRPDVIDLKRDDDGTYRPNDDKRH</sequence>
<proteinExistence type="predicted"/>
<dbReference type="Proteomes" id="UP000474802">
    <property type="component" value="Unassembled WGS sequence"/>
</dbReference>